<sequence>MRLIKARALFRARYSHHVSHRPLRQMRYGAARSNARTTL</sequence>
<evidence type="ECO:0000313" key="1">
    <source>
        <dbReference type="EMBL" id="MBB4143771.1"/>
    </source>
</evidence>
<dbReference type="AlphaFoldDB" id="A0A7W6LIN2"/>
<name>A0A7W6LIN2_9HYPH</name>
<keyword evidence="2" id="KW-1185">Reference proteome</keyword>
<accession>A0A7W6LIN2</accession>
<dbReference type="Proteomes" id="UP000519897">
    <property type="component" value="Unassembled WGS sequence"/>
</dbReference>
<organism evidence="1 2">
    <name type="scientific">Rhizobium rhizoryzae</name>
    <dbReference type="NCBI Taxonomy" id="451876"/>
    <lineage>
        <taxon>Bacteria</taxon>
        <taxon>Pseudomonadati</taxon>
        <taxon>Pseudomonadota</taxon>
        <taxon>Alphaproteobacteria</taxon>
        <taxon>Hyphomicrobiales</taxon>
        <taxon>Rhizobiaceae</taxon>
        <taxon>Rhizobium/Agrobacterium group</taxon>
        <taxon>Rhizobium</taxon>
    </lineage>
</organism>
<protein>
    <submittedName>
        <fullName evidence="1">Uncharacterized protein</fullName>
    </submittedName>
</protein>
<evidence type="ECO:0000313" key="2">
    <source>
        <dbReference type="Proteomes" id="UP000519897"/>
    </source>
</evidence>
<gene>
    <name evidence="1" type="ORF">GGQ72_002323</name>
</gene>
<reference evidence="1 2" key="1">
    <citation type="submission" date="2020-08" db="EMBL/GenBank/DDBJ databases">
        <title>Genomic Encyclopedia of Type Strains, Phase IV (KMG-IV): sequencing the most valuable type-strain genomes for metagenomic binning, comparative biology and taxonomic classification.</title>
        <authorList>
            <person name="Goeker M."/>
        </authorList>
    </citation>
    <scope>NUCLEOTIDE SEQUENCE [LARGE SCALE GENOMIC DNA]</scope>
    <source>
        <strain evidence="1 2">DSM 29514</strain>
    </source>
</reference>
<proteinExistence type="predicted"/>
<comment type="caution">
    <text evidence="1">The sequence shown here is derived from an EMBL/GenBank/DDBJ whole genome shotgun (WGS) entry which is preliminary data.</text>
</comment>
<dbReference type="EMBL" id="JACIEC010000002">
    <property type="protein sequence ID" value="MBB4143771.1"/>
    <property type="molecule type" value="Genomic_DNA"/>
</dbReference>